<keyword evidence="2" id="KW-0808">Transferase</keyword>
<dbReference type="PANTHER" id="PTHR43464:SF23">
    <property type="entry name" value="JUVENILE HORMONE ACID O-METHYLTRANSFERASE"/>
    <property type="match status" value="1"/>
</dbReference>
<organism evidence="2 3">
    <name type="scientific">Granulicella mallensis</name>
    <dbReference type="NCBI Taxonomy" id="940614"/>
    <lineage>
        <taxon>Bacteria</taxon>
        <taxon>Pseudomonadati</taxon>
        <taxon>Acidobacteriota</taxon>
        <taxon>Terriglobia</taxon>
        <taxon>Terriglobales</taxon>
        <taxon>Acidobacteriaceae</taxon>
        <taxon>Granulicella</taxon>
    </lineage>
</organism>
<evidence type="ECO:0000259" key="1">
    <source>
        <dbReference type="Pfam" id="PF08241"/>
    </source>
</evidence>
<gene>
    <name evidence="2" type="ORF">HDF15_002684</name>
</gene>
<proteinExistence type="predicted"/>
<dbReference type="RefSeq" id="WP_184256145.1">
    <property type="nucleotide sequence ID" value="NZ_JACHIO010000010.1"/>
</dbReference>
<dbReference type="InterPro" id="IPR029063">
    <property type="entry name" value="SAM-dependent_MTases_sf"/>
</dbReference>
<keyword evidence="2" id="KW-0489">Methyltransferase</keyword>
<evidence type="ECO:0000313" key="2">
    <source>
        <dbReference type="EMBL" id="MBB5064330.1"/>
    </source>
</evidence>
<dbReference type="PANTHER" id="PTHR43464">
    <property type="entry name" value="METHYLTRANSFERASE"/>
    <property type="match status" value="1"/>
</dbReference>
<dbReference type="SUPFAM" id="SSF53335">
    <property type="entry name" value="S-adenosyl-L-methionine-dependent methyltransferases"/>
    <property type="match status" value="1"/>
</dbReference>
<feature type="domain" description="Methyltransferase type 11" evidence="1">
    <location>
        <begin position="38"/>
        <end position="139"/>
    </location>
</feature>
<dbReference type="GO" id="GO:0010420">
    <property type="term" value="F:polyprenyldihydroxybenzoate methyltransferase activity"/>
    <property type="evidence" value="ECO:0007669"/>
    <property type="project" value="TreeGrafter"/>
</dbReference>
<comment type="caution">
    <text evidence="2">The sequence shown here is derived from an EMBL/GenBank/DDBJ whole genome shotgun (WGS) entry which is preliminary data.</text>
</comment>
<dbReference type="AlphaFoldDB" id="A0A7W7ZQL1"/>
<sequence>MAEQGVGPLSIQEQFGQIDIYVFDQILRGNIGPGMRVLDAGCGYGRNLVHLLREGVEIFAVDGNAAAVEHVRALAAELAPQLPAENFRVSAIEKMNFPDGFADVVICNSVLHFAQDEAHFLAMVEELWRVLRPGGMLFCRLGSRIGMDFERVRKNIFRIGDGSEWFLVDEAVLLRMTEQMNGLLVDPLKTTIVQDYRCMTTWVVRKRR</sequence>
<dbReference type="Gene3D" id="3.40.50.150">
    <property type="entry name" value="Vaccinia Virus protein VP39"/>
    <property type="match status" value="1"/>
</dbReference>
<dbReference type="EMBL" id="JACHIO010000010">
    <property type="protein sequence ID" value="MBB5064330.1"/>
    <property type="molecule type" value="Genomic_DNA"/>
</dbReference>
<reference evidence="2 3" key="1">
    <citation type="submission" date="2020-08" db="EMBL/GenBank/DDBJ databases">
        <title>Genomic Encyclopedia of Type Strains, Phase IV (KMG-V): Genome sequencing to study the core and pangenomes of soil and plant-associated prokaryotes.</title>
        <authorList>
            <person name="Whitman W."/>
        </authorList>
    </citation>
    <scope>NUCLEOTIDE SEQUENCE [LARGE SCALE GENOMIC DNA]</scope>
    <source>
        <strain evidence="2 3">X5P3</strain>
    </source>
</reference>
<dbReference type="Proteomes" id="UP000584867">
    <property type="component" value="Unassembled WGS sequence"/>
</dbReference>
<protein>
    <submittedName>
        <fullName evidence="2">SAM-dependent methyltransferase</fullName>
    </submittedName>
</protein>
<dbReference type="CDD" id="cd02440">
    <property type="entry name" value="AdoMet_MTases"/>
    <property type="match status" value="1"/>
</dbReference>
<accession>A0A7W7ZQL1</accession>
<dbReference type="GO" id="GO:0032259">
    <property type="term" value="P:methylation"/>
    <property type="evidence" value="ECO:0007669"/>
    <property type="project" value="UniProtKB-KW"/>
</dbReference>
<name>A0A7W7ZQL1_9BACT</name>
<dbReference type="InterPro" id="IPR013216">
    <property type="entry name" value="Methyltransf_11"/>
</dbReference>
<dbReference type="Pfam" id="PF08241">
    <property type="entry name" value="Methyltransf_11"/>
    <property type="match status" value="1"/>
</dbReference>
<evidence type="ECO:0000313" key="3">
    <source>
        <dbReference type="Proteomes" id="UP000584867"/>
    </source>
</evidence>